<dbReference type="GO" id="GO:0003677">
    <property type="term" value="F:DNA binding"/>
    <property type="evidence" value="ECO:0007669"/>
    <property type="project" value="UniProtKB-KW"/>
</dbReference>
<keyword evidence="3" id="KW-1185">Reference proteome</keyword>
<evidence type="ECO:0000313" key="4">
    <source>
        <dbReference type="RefSeq" id="XP_050562685.1"/>
    </source>
</evidence>
<dbReference type="InterPro" id="IPR006600">
    <property type="entry name" value="HTH_CenpB_DNA-bd_dom"/>
</dbReference>
<feature type="domain" description="HTH CENPB-type" evidence="2">
    <location>
        <begin position="1"/>
        <end position="61"/>
    </location>
</feature>
<reference evidence="4 5" key="1">
    <citation type="submission" date="2025-04" db="UniProtKB">
        <authorList>
            <consortium name="RefSeq"/>
        </authorList>
    </citation>
    <scope>IDENTIFICATION</scope>
    <source>
        <tissue evidence="4 5">Whole larval tissue</tissue>
    </source>
</reference>
<proteinExistence type="predicted"/>
<dbReference type="InterPro" id="IPR004875">
    <property type="entry name" value="DDE_SF_endonuclease_dom"/>
</dbReference>
<dbReference type="GeneID" id="118269564"/>
<dbReference type="InterPro" id="IPR036397">
    <property type="entry name" value="RNaseH_sf"/>
</dbReference>
<evidence type="ECO:0000259" key="2">
    <source>
        <dbReference type="PROSITE" id="PS51253"/>
    </source>
</evidence>
<dbReference type="Pfam" id="PF03184">
    <property type="entry name" value="DDE_1"/>
    <property type="match status" value="1"/>
</dbReference>
<dbReference type="OrthoDB" id="71166at2759"/>
<keyword evidence="1" id="KW-0238">DNA-binding</keyword>
<dbReference type="PANTHER" id="PTHR19303">
    <property type="entry name" value="TRANSPOSON"/>
    <property type="match status" value="1"/>
</dbReference>
<dbReference type="RefSeq" id="XP_050562685.1">
    <property type="nucleotide sequence ID" value="XM_050706728.1"/>
</dbReference>
<dbReference type="GO" id="GO:0005634">
    <property type="term" value="C:nucleus"/>
    <property type="evidence" value="ECO:0007669"/>
    <property type="project" value="TreeGrafter"/>
</dbReference>
<dbReference type="PROSITE" id="PS51253">
    <property type="entry name" value="HTH_CENPB"/>
    <property type="match status" value="1"/>
</dbReference>
<accession>A0A9R0F7F8</accession>
<dbReference type="InterPro" id="IPR050863">
    <property type="entry name" value="CenT-Element_Derived"/>
</dbReference>
<protein>
    <submittedName>
        <fullName evidence="4 5">Uncharacterized protein LOC118269564</fullName>
    </submittedName>
</protein>
<dbReference type="Gene3D" id="3.30.420.10">
    <property type="entry name" value="Ribonuclease H-like superfamily/Ribonuclease H"/>
    <property type="match status" value="1"/>
</dbReference>
<dbReference type="Proteomes" id="UP000829999">
    <property type="component" value="Chromosome 30"/>
</dbReference>
<evidence type="ECO:0000313" key="3">
    <source>
        <dbReference type="Proteomes" id="UP000829999"/>
    </source>
</evidence>
<gene>
    <name evidence="4 5" type="primary">LOC118269564</name>
</gene>
<sequence length="320" mass="36340">MLKAWVLAIVKKGFPVNKKVIADSVNKIVCEDNRTNPFKNNTPGKAWFSSFLKRHPEIAAYLTKSGHILKTRVRESALRWHTDLKEYLIAEGVAYILEDPERIINAYESIFQTNSYSEVILGSQRLNRYYKGTDEEKENLTVLGTFTASGTILPPLIVYPRSRMPYEIDRQINQEWGIGESETGRMTSKNVSDYIANTLIPKLKENGTKFPVLLLVDGHKSFLNQGVSQVCEDNGIILYSFCPNSTHIQPVYVSVFRPLGDSWESVVKDWKLKTGYQFVTKAVFAIFLEATFNGVSKEVICNGFRKCGLYPFDANVISRE</sequence>
<dbReference type="PANTHER" id="PTHR19303:SF74">
    <property type="entry name" value="POGO TRANSPOSABLE ELEMENT WITH KRAB DOMAIN"/>
    <property type="match status" value="1"/>
</dbReference>
<dbReference type="AlphaFoldDB" id="A0A9R0F7F8"/>
<evidence type="ECO:0000256" key="1">
    <source>
        <dbReference type="ARBA" id="ARBA00023125"/>
    </source>
</evidence>
<dbReference type="Pfam" id="PF03221">
    <property type="entry name" value="HTH_Tnp_Tc5"/>
    <property type="match status" value="1"/>
</dbReference>
<organism evidence="3 4">
    <name type="scientific">Spodoptera frugiperda</name>
    <name type="common">Fall armyworm</name>
    <dbReference type="NCBI Taxonomy" id="7108"/>
    <lineage>
        <taxon>Eukaryota</taxon>
        <taxon>Metazoa</taxon>
        <taxon>Ecdysozoa</taxon>
        <taxon>Arthropoda</taxon>
        <taxon>Hexapoda</taxon>
        <taxon>Insecta</taxon>
        <taxon>Pterygota</taxon>
        <taxon>Neoptera</taxon>
        <taxon>Endopterygota</taxon>
        <taxon>Lepidoptera</taxon>
        <taxon>Glossata</taxon>
        <taxon>Ditrysia</taxon>
        <taxon>Noctuoidea</taxon>
        <taxon>Noctuidae</taxon>
        <taxon>Amphipyrinae</taxon>
        <taxon>Spodoptera</taxon>
    </lineage>
</organism>
<name>A0A9R0F7F8_SPOFR</name>
<dbReference type="RefSeq" id="XP_050562686.1">
    <property type="nucleotide sequence ID" value="XM_050706729.1"/>
</dbReference>
<evidence type="ECO:0000313" key="5">
    <source>
        <dbReference type="RefSeq" id="XP_050562686.1"/>
    </source>
</evidence>